<gene>
    <name evidence="1" type="ORF">DSO57_1020208</name>
</gene>
<sequence length="171" mass="19523">MSDKFIDLVSMEMGGQVVEVTDESLSPGIGLIKREAPKETNGVRMSRQAYDGWETRRNNPRVEQSEFITFSFVFPGTIQGFNLDTRGIRVSDLPREVKLEAMVLGQERWVTLMEPTKLNPNGENFFMSEEFVSTIYDHVRLTIFRDGGISRLRIYGTVKRPPVTNLSQRTS</sequence>
<evidence type="ECO:0000313" key="2">
    <source>
        <dbReference type="Proteomes" id="UP001165960"/>
    </source>
</evidence>
<evidence type="ECO:0000313" key="1">
    <source>
        <dbReference type="EMBL" id="KAJ9069260.1"/>
    </source>
</evidence>
<accession>A0ACC2T3V2</accession>
<keyword evidence="2" id="KW-1185">Reference proteome</keyword>
<organism evidence="1 2">
    <name type="scientific">Entomophthora muscae</name>
    <dbReference type="NCBI Taxonomy" id="34485"/>
    <lineage>
        <taxon>Eukaryota</taxon>
        <taxon>Fungi</taxon>
        <taxon>Fungi incertae sedis</taxon>
        <taxon>Zoopagomycota</taxon>
        <taxon>Entomophthoromycotina</taxon>
        <taxon>Entomophthoromycetes</taxon>
        <taxon>Entomophthorales</taxon>
        <taxon>Entomophthoraceae</taxon>
        <taxon>Entomophthora</taxon>
    </lineage>
</organism>
<name>A0ACC2T3V2_9FUNG</name>
<reference evidence="1" key="1">
    <citation type="submission" date="2022-04" db="EMBL/GenBank/DDBJ databases">
        <title>Genome of the entomopathogenic fungus Entomophthora muscae.</title>
        <authorList>
            <person name="Elya C."/>
            <person name="Lovett B.R."/>
            <person name="Lee E."/>
            <person name="Macias A.M."/>
            <person name="Hajek A.E."/>
            <person name="De Bivort B.L."/>
            <person name="Kasson M.T."/>
            <person name="De Fine Licht H.H."/>
            <person name="Stajich J.E."/>
        </authorList>
    </citation>
    <scope>NUCLEOTIDE SEQUENCE</scope>
    <source>
        <strain evidence="1">Berkeley</strain>
    </source>
</reference>
<protein>
    <submittedName>
        <fullName evidence="1">Uncharacterized protein</fullName>
    </submittedName>
</protein>
<dbReference type="EMBL" id="QTSX02003644">
    <property type="protein sequence ID" value="KAJ9069260.1"/>
    <property type="molecule type" value="Genomic_DNA"/>
</dbReference>
<proteinExistence type="predicted"/>
<dbReference type="Proteomes" id="UP001165960">
    <property type="component" value="Unassembled WGS sequence"/>
</dbReference>
<comment type="caution">
    <text evidence="1">The sequence shown here is derived from an EMBL/GenBank/DDBJ whole genome shotgun (WGS) entry which is preliminary data.</text>
</comment>